<dbReference type="Gene3D" id="3.40.1010.10">
    <property type="entry name" value="Cobalt-precorrin-4 Transmethylase, Domain 1"/>
    <property type="match status" value="1"/>
</dbReference>
<reference evidence="11 13" key="1">
    <citation type="submission" date="2020-12" db="EMBL/GenBank/DDBJ databases">
        <title>strain FJAT-54423T represents a novel species of the genus Brevibacillus.</title>
        <authorList>
            <person name="Tang R."/>
        </authorList>
    </citation>
    <scope>NUCLEOTIDE SEQUENCE [LARGE SCALE GENOMIC DNA]</scope>
    <source>
        <strain evidence="11 13">FJAT-54423</strain>
    </source>
</reference>
<evidence type="ECO:0000256" key="9">
    <source>
        <dbReference type="RuleBase" id="RU003960"/>
    </source>
</evidence>
<protein>
    <recommendedName>
        <fullName evidence="3">Uroporphyrinogen-III C-methyltransferase</fullName>
        <ecNumber evidence="2">2.1.1.107</ecNumber>
    </recommendedName>
    <alternativeName>
        <fullName evidence="8">Uroporphyrinogen III methylase</fullName>
    </alternativeName>
</protein>
<dbReference type="Proteomes" id="UP000595847">
    <property type="component" value="Chromosome"/>
</dbReference>
<dbReference type="InterPro" id="IPR014777">
    <property type="entry name" value="4pyrrole_Mease_sub1"/>
</dbReference>
<gene>
    <name evidence="11" type="primary">cobA</name>
    <name evidence="11" type="ORF">JD108_17290</name>
    <name evidence="12" type="ORF">KDJ56_17235</name>
</gene>
<sequence length="275" mass="29584">MSGRGRVYLVGAGPGDPKLITLKGLECLQQADVVVYDRLANPALLAHAPQNAERIYCGKLPDNHTMRQEVINVLLAEKAREGKTVVRLKGGDPCVFGRVGEEAEHLAACGIPFEIVPGVTAGIAAPAYAGIPVTHREYGSSFAVVTGHLREGKQESGWAQGSSPGSVKWQALAAGIDTVAFYMGVGNLPSIRQNLIAHGRDPQTPVAVIAWGTLPEQTTVTGTLEDIEERLASGPKISNPAIILVGEVVRMRERINWFERMETEKTEQEPCDSTR</sequence>
<name>A0A7T5EJ80_9BACL</name>
<dbReference type="PANTHER" id="PTHR45790">
    <property type="entry name" value="SIROHEME SYNTHASE-RELATED"/>
    <property type="match status" value="1"/>
</dbReference>
<comment type="similarity">
    <text evidence="1 9">Belongs to the precorrin methyltransferase family.</text>
</comment>
<keyword evidence="7" id="KW-0627">Porphyrin biosynthesis</keyword>
<dbReference type="InterPro" id="IPR003043">
    <property type="entry name" value="Uropor_MeTrfase_CS"/>
</dbReference>
<dbReference type="FunFam" id="3.30.950.10:FF:000001">
    <property type="entry name" value="Siroheme synthase"/>
    <property type="match status" value="1"/>
</dbReference>
<dbReference type="PROSITE" id="PS00839">
    <property type="entry name" value="SUMT_1"/>
    <property type="match status" value="1"/>
</dbReference>
<keyword evidence="5 9" id="KW-0808">Transferase</keyword>
<keyword evidence="4 9" id="KW-0489">Methyltransferase</keyword>
<evidence type="ECO:0000256" key="5">
    <source>
        <dbReference type="ARBA" id="ARBA00022679"/>
    </source>
</evidence>
<dbReference type="InterPro" id="IPR050161">
    <property type="entry name" value="Siro_Cobalamin_biosynth"/>
</dbReference>
<dbReference type="GO" id="GO:0032259">
    <property type="term" value="P:methylation"/>
    <property type="evidence" value="ECO:0007669"/>
    <property type="project" value="UniProtKB-KW"/>
</dbReference>
<keyword evidence="6" id="KW-0949">S-adenosyl-L-methionine</keyword>
<evidence type="ECO:0000256" key="2">
    <source>
        <dbReference type="ARBA" id="ARBA00012162"/>
    </source>
</evidence>
<organism evidence="11 13">
    <name type="scientific">Brevibacillus composti</name>
    <dbReference type="NCBI Taxonomy" id="2796470"/>
    <lineage>
        <taxon>Bacteria</taxon>
        <taxon>Bacillati</taxon>
        <taxon>Bacillota</taxon>
        <taxon>Bacilli</taxon>
        <taxon>Bacillales</taxon>
        <taxon>Paenibacillaceae</taxon>
        <taxon>Brevibacillus</taxon>
    </lineage>
</organism>
<dbReference type="CDD" id="cd11642">
    <property type="entry name" value="SUMT"/>
    <property type="match status" value="1"/>
</dbReference>
<proteinExistence type="inferred from homology"/>
<evidence type="ECO:0000259" key="10">
    <source>
        <dbReference type="Pfam" id="PF00590"/>
    </source>
</evidence>
<dbReference type="Gene3D" id="3.30.950.10">
    <property type="entry name" value="Methyltransferase, Cobalt-precorrin-4 Transmethylase, Domain 2"/>
    <property type="match status" value="1"/>
</dbReference>
<dbReference type="NCBIfam" id="TIGR01469">
    <property type="entry name" value="cobA_cysG_Cterm"/>
    <property type="match status" value="1"/>
</dbReference>
<dbReference type="EC" id="2.1.1.107" evidence="2"/>
<evidence type="ECO:0000313" key="11">
    <source>
        <dbReference type="EMBL" id="QQE73626.1"/>
    </source>
</evidence>
<dbReference type="GO" id="GO:0019354">
    <property type="term" value="P:siroheme biosynthetic process"/>
    <property type="evidence" value="ECO:0007669"/>
    <property type="project" value="InterPro"/>
</dbReference>
<dbReference type="SUPFAM" id="SSF53790">
    <property type="entry name" value="Tetrapyrrole methylase"/>
    <property type="match status" value="1"/>
</dbReference>
<evidence type="ECO:0000256" key="1">
    <source>
        <dbReference type="ARBA" id="ARBA00005879"/>
    </source>
</evidence>
<keyword evidence="14" id="KW-1185">Reference proteome</keyword>
<dbReference type="AlphaFoldDB" id="A0A7T5EJ80"/>
<evidence type="ECO:0000256" key="3">
    <source>
        <dbReference type="ARBA" id="ARBA00018323"/>
    </source>
</evidence>
<dbReference type="FunFam" id="3.40.1010.10:FF:000001">
    <property type="entry name" value="Siroheme synthase"/>
    <property type="match status" value="1"/>
</dbReference>
<dbReference type="GO" id="GO:0004851">
    <property type="term" value="F:uroporphyrin-III C-methyltransferase activity"/>
    <property type="evidence" value="ECO:0007669"/>
    <property type="project" value="UniProtKB-EC"/>
</dbReference>
<evidence type="ECO:0000313" key="14">
    <source>
        <dbReference type="Proteomes" id="UP000677234"/>
    </source>
</evidence>
<dbReference type="InterPro" id="IPR000878">
    <property type="entry name" value="4pyrrol_Mease"/>
</dbReference>
<dbReference type="KEGG" id="bcop:JD108_17290"/>
<evidence type="ECO:0000256" key="4">
    <source>
        <dbReference type="ARBA" id="ARBA00022603"/>
    </source>
</evidence>
<dbReference type="InterPro" id="IPR006366">
    <property type="entry name" value="CobA/CysG_C"/>
</dbReference>
<accession>A0A7T5EJ80</accession>
<dbReference type="InterPro" id="IPR014776">
    <property type="entry name" value="4pyrrole_Mease_sub2"/>
</dbReference>
<dbReference type="EMBL" id="CP073708">
    <property type="protein sequence ID" value="QUO40708.1"/>
    <property type="molecule type" value="Genomic_DNA"/>
</dbReference>
<evidence type="ECO:0000256" key="7">
    <source>
        <dbReference type="ARBA" id="ARBA00023244"/>
    </source>
</evidence>
<dbReference type="PANTHER" id="PTHR45790:SF3">
    <property type="entry name" value="S-ADENOSYL-L-METHIONINE-DEPENDENT UROPORPHYRINOGEN III METHYLTRANSFERASE, CHLOROPLASTIC"/>
    <property type="match status" value="1"/>
</dbReference>
<evidence type="ECO:0000313" key="13">
    <source>
        <dbReference type="Proteomes" id="UP000595847"/>
    </source>
</evidence>
<dbReference type="PROSITE" id="PS00840">
    <property type="entry name" value="SUMT_2"/>
    <property type="match status" value="1"/>
</dbReference>
<evidence type="ECO:0000313" key="12">
    <source>
        <dbReference type="EMBL" id="QUO40708.1"/>
    </source>
</evidence>
<dbReference type="Pfam" id="PF00590">
    <property type="entry name" value="TP_methylase"/>
    <property type="match status" value="1"/>
</dbReference>
<evidence type="ECO:0000256" key="8">
    <source>
        <dbReference type="ARBA" id="ARBA00079776"/>
    </source>
</evidence>
<dbReference type="NCBIfam" id="NF004790">
    <property type="entry name" value="PRK06136.1"/>
    <property type="match status" value="1"/>
</dbReference>
<reference evidence="12" key="2">
    <citation type="submission" date="2021-04" db="EMBL/GenBank/DDBJ databases">
        <title>Brevibacillus composti FJAT-54423, complete genome.</title>
        <authorList>
            <person name="Tang R."/>
        </authorList>
    </citation>
    <scope>NUCLEOTIDE SEQUENCE</scope>
    <source>
        <strain evidence="12">FJAT-54424</strain>
    </source>
</reference>
<dbReference type="RefSeq" id="WP_198827233.1">
    <property type="nucleotide sequence ID" value="NZ_CP066308.1"/>
</dbReference>
<feature type="domain" description="Tetrapyrrole methylase" evidence="10">
    <location>
        <begin position="6"/>
        <end position="227"/>
    </location>
</feature>
<dbReference type="EMBL" id="CP066308">
    <property type="protein sequence ID" value="QQE73626.1"/>
    <property type="molecule type" value="Genomic_DNA"/>
</dbReference>
<dbReference type="Proteomes" id="UP000677234">
    <property type="component" value="Chromosome"/>
</dbReference>
<evidence type="ECO:0000256" key="6">
    <source>
        <dbReference type="ARBA" id="ARBA00022691"/>
    </source>
</evidence>
<dbReference type="InterPro" id="IPR035996">
    <property type="entry name" value="4pyrrol_Methylase_sf"/>
</dbReference>